<keyword evidence="7" id="KW-1185">Reference proteome</keyword>
<dbReference type="PANTHER" id="PTHR42706:SF1">
    <property type="entry name" value="FORMYLTETRAHYDROFOLATE DEFORMYLASE 2, MITOCHONDRIAL"/>
    <property type="match status" value="1"/>
</dbReference>
<keyword evidence="3" id="KW-0658">Purine biosynthesis</keyword>
<keyword evidence="2 3" id="KW-0378">Hydrolase</keyword>
<dbReference type="Gene3D" id="3.30.70.260">
    <property type="match status" value="1"/>
</dbReference>
<dbReference type="HOGENOM" id="CLU_038395_3_0_3"/>
<dbReference type="CDD" id="cd08648">
    <property type="entry name" value="FMT_core_Formyl-FH4-Hydrolase_C"/>
    <property type="match status" value="1"/>
</dbReference>
<dbReference type="CDD" id="cd04875">
    <property type="entry name" value="ACT_F4HF-DF"/>
    <property type="match status" value="1"/>
</dbReference>
<dbReference type="EC" id="3.5.1.10" evidence="3 4"/>
<sequence length="287" mass="32481">MPPAPPTRVLLISCPDRQGIVAAVSLCVLEAGGNIVRSDQHSTDLLGGVFFMRLEFLYLEPEQGDADFTSRFAPVAAHYEMDWRLVRSDQPKRMALFVSRLDHCLIDLLWRWRSGELAVKIPLIISNHPDLEAVAAGYGLPFYLFAIDRDNQAGQEERMLALLEGQADFLVLARYMRILGPRFVERYCGQIINIHHSFLPAFIGASPYERAYERGVKVIGATAHYVTAALDEGPIIEQDVTRVNHRDQVADLKLKGRDLERIVLARAVKWHIEDRVLIYGNRTVVFT</sequence>
<evidence type="ECO:0000259" key="5">
    <source>
        <dbReference type="PROSITE" id="PS51671"/>
    </source>
</evidence>
<evidence type="ECO:0000313" key="7">
    <source>
        <dbReference type="Proteomes" id="UP000017396"/>
    </source>
</evidence>
<dbReference type="GO" id="GO:0008864">
    <property type="term" value="F:formyltetrahydrofolate deformylase activity"/>
    <property type="evidence" value="ECO:0007669"/>
    <property type="project" value="UniProtKB-UniRule"/>
</dbReference>
<gene>
    <name evidence="3 6" type="primary">purU</name>
    <name evidence="6" type="ORF">GKIL_2417</name>
</gene>
<dbReference type="InterPro" id="IPR002912">
    <property type="entry name" value="ACT_dom"/>
</dbReference>
<dbReference type="STRING" id="1183438.GKIL_2417"/>
<evidence type="ECO:0000256" key="1">
    <source>
        <dbReference type="ARBA" id="ARBA00022563"/>
    </source>
</evidence>
<evidence type="ECO:0000313" key="6">
    <source>
        <dbReference type="EMBL" id="AGY58663.1"/>
    </source>
</evidence>
<evidence type="ECO:0000256" key="3">
    <source>
        <dbReference type="HAMAP-Rule" id="MF_01927"/>
    </source>
</evidence>
<dbReference type="InterPro" id="IPR041729">
    <property type="entry name" value="Formyl-FH4-Hydrolase_C"/>
</dbReference>
<dbReference type="InterPro" id="IPR004810">
    <property type="entry name" value="PurU"/>
</dbReference>
<dbReference type="GO" id="GO:0006189">
    <property type="term" value="P:'de novo' IMP biosynthetic process"/>
    <property type="evidence" value="ECO:0007669"/>
    <property type="project" value="UniProtKB-UniRule"/>
</dbReference>
<dbReference type="PATRIC" id="fig|1183438.3.peg.2375"/>
<dbReference type="OrthoDB" id="9806170at2"/>
<dbReference type="PROSITE" id="PS51671">
    <property type="entry name" value="ACT"/>
    <property type="match status" value="1"/>
</dbReference>
<protein>
    <recommendedName>
        <fullName evidence="3 4">Formyltetrahydrofolate deformylase</fullName>
        <ecNumber evidence="3 4">3.5.1.10</ecNumber>
    </recommendedName>
    <alternativeName>
        <fullName evidence="3">Formyl-FH(4) hydrolase</fullName>
    </alternativeName>
</protein>
<dbReference type="Proteomes" id="UP000017396">
    <property type="component" value="Chromosome"/>
</dbReference>
<keyword evidence="1 3" id="KW-0554">One-carbon metabolism</keyword>
<evidence type="ECO:0000256" key="2">
    <source>
        <dbReference type="ARBA" id="ARBA00022801"/>
    </source>
</evidence>
<comment type="catalytic activity">
    <reaction evidence="3">
        <text>(6R)-10-formyltetrahydrofolate + H2O = (6S)-5,6,7,8-tetrahydrofolate + formate + H(+)</text>
        <dbReference type="Rhea" id="RHEA:19833"/>
        <dbReference type="ChEBI" id="CHEBI:15377"/>
        <dbReference type="ChEBI" id="CHEBI:15378"/>
        <dbReference type="ChEBI" id="CHEBI:15740"/>
        <dbReference type="ChEBI" id="CHEBI:57453"/>
        <dbReference type="ChEBI" id="CHEBI:195366"/>
        <dbReference type="EC" id="3.5.1.10"/>
    </reaction>
</comment>
<dbReference type="PRINTS" id="PR01575">
    <property type="entry name" value="FFH4HYDRLASE"/>
</dbReference>
<evidence type="ECO:0000256" key="4">
    <source>
        <dbReference type="NCBIfam" id="TIGR00655"/>
    </source>
</evidence>
<dbReference type="UniPathway" id="UPA00074">
    <property type="reaction ID" value="UER00170"/>
</dbReference>
<dbReference type="InterPro" id="IPR045865">
    <property type="entry name" value="ACT-like_dom_sf"/>
</dbReference>
<dbReference type="Gene3D" id="3.40.50.170">
    <property type="entry name" value="Formyl transferase, N-terminal domain"/>
    <property type="match status" value="1"/>
</dbReference>
<dbReference type="PANTHER" id="PTHR42706">
    <property type="entry name" value="FORMYLTETRAHYDROFOLATE DEFORMYLASE"/>
    <property type="match status" value="1"/>
</dbReference>
<dbReference type="InterPro" id="IPR002376">
    <property type="entry name" value="Formyl_transf_N"/>
</dbReference>
<dbReference type="SUPFAM" id="SSF53328">
    <property type="entry name" value="Formyltransferase"/>
    <property type="match status" value="1"/>
</dbReference>
<accession>U5QIE5</accession>
<dbReference type="KEGG" id="glj:GKIL_2417"/>
<proteinExistence type="inferred from homology"/>
<dbReference type="SUPFAM" id="SSF55021">
    <property type="entry name" value="ACT-like"/>
    <property type="match status" value="1"/>
</dbReference>
<comment type="pathway">
    <text evidence="3">Purine metabolism; IMP biosynthesis via de novo pathway; formate from 10-formyl-5,6,7,8-tetrahydrofolate: step 1/1.</text>
</comment>
<dbReference type="eggNOG" id="COG0788">
    <property type="taxonomic scope" value="Bacteria"/>
</dbReference>
<dbReference type="Pfam" id="PF00551">
    <property type="entry name" value="Formyl_trans_N"/>
    <property type="match status" value="1"/>
</dbReference>
<dbReference type="HAMAP" id="MF_01927">
    <property type="entry name" value="PurU"/>
    <property type="match status" value="1"/>
</dbReference>
<feature type="domain" description="ACT" evidence="5">
    <location>
        <begin position="9"/>
        <end position="90"/>
    </location>
</feature>
<dbReference type="NCBIfam" id="TIGR00655">
    <property type="entry name" value="PurU"/>
    <property type="match status" value="1"/>
</dbReference>
<feature type="active site" evidence="3">
    <location>
        <position position="231"/>
    </location>
</feature>
<dbReference type="InterPro" id="IPR036477">
    <property type="entry name" value="Formyl_transf_N_sf"/>
</dbReference>
<dbReference type="NCBIfam" id="NF004684">
    <property type="entry name" value="PRK06027.1"/>
    <property type="match status" value="1"/>
</dbReference>
<dbReference type="RefSeq" id="WP_023173842.1">
    <property type="nucleotide sequence ID" value="NC_022600.1"/>
</dbReference>
<organism evidence="6 7">
    <name type="scientific">Gloeobacter kilaueensis (strain ATCC BAA-2537 / CCAP 1431/1 / ULC 316 / JS1)</name>
    <dbReference type="NCBI Taxonomy" id="1183438"/>
    <lineage>
        <taxon>Bacteria</taxon>
        <taxon>Bacillati</taxon>
        <taxon>Cyanobacteriota</taxon>
        <taxon>Cyanophyceae</taxon>
        <taxon>Gloeobacterales</taxon>
        <taxon>Gloeobacteraceae</taxon>
        <taxon>Gloeobacter</taxon>
    </lineage>
</organism>
<dbReference type="AlphaFoldDB" id="U5QIE5"/>
<dbReference type="InterPro" id="IPR044074">
    <property type="entry name" value="PurU_ACT"/>
</dbReference>
<comment type="function">
    <text evidence="3">Catalyzes the hydrolysis of 10-formyltetrahydrofolate (formyl-FH4) to formate and tetrahydrofolate (FH4).</text>
</comment>
<reference evidence="6 7" key="1">
    <citation type="journal article" date="2013" name="PLoS ONE">
        <title>Cultivation and Complete Genome Sequencing of Gloeobacter kilaueensis sp. nov., from a Lava Cave in Kilauea Caldera, Hawai'i.</title>
        <authorList>
            <person name="Saw J.H."/>
            <person name="Schatz M."/>
            <person name="Brown M.V."/>
            <person name="Kunkel D.D."/>
            <person name="Foster J.S."/>
            <person name="Shick H."/>
            <person name="Christensen S."/>
            <person name="Hou S."/>
            <person name="Wan X."/>
            <person name="Donachie S.P."/>
        </authorList>
    </citation>
    <scope>NUCLEOTIDE SEQUENCE [LARGE SCALE GENOMIC DNA]</scope>
    <source>
        <strain evidence="7">JS</strain>
    </source>
</reference>
<comment type="similarity">
    <text evidence="3">Belongs to the PurU family.</text>
</comment>
<name>U5QIE5_GLOK1</name>
<dbReference type="EMBL" id="CP003587">
    <property type="protein sequence ID" value="AGY58663.1"/>
    <property type="molecule type" value="Genomic_DNA"/>
</dbReference>
<dbReference type="GO" id="GO:0006730">
    <property type="term" value="P:one-carbon metabolic process"/>
    <property type="evidence" value="ECO:0007669"/>
    <property type="project" value="UniProtKB-KW"/>
</dbReference>
<dbReference type="PIRSF" id="PIRSF036480">
    <property type="entry name" value="FormyFH4_hydr"/>
    <property type="match status" value="1"/>
</dbReference>